<evidence type="ECO:0000313" key="9">
    <source>
        <dbReference type="EMBL" id="GGG52505.1"/>
    </source>
</evidence>
<feature type="transmembrane region" description="Helical" evidence="6">
    <location>
        <begin position="216"/>
        <end position="237"/>
    </location>
</feature>
<evidence type="ECO:0000313" key="10">
    <source>
        <dbReference type="Proteomes" id="UP000600247"/>
    </source>
</evidence>
<evidence type="ECO:0000259" key="8">
    <source>
        <dbReference type="PROSITE" id="PS50928"/>
    </source>
</evidence>
<evidence type="ECO:0000256" key="1">
    <source>
        <dbReference type="ARBA" id="ARBA00004141"/>
    </source>
</evidence>
<dbReference type="Pfam" id="PF00528">
    <property type="entry name" value="BPD_transp_1"/>
    <property type="match status" value="1"/>
</dbReference>
<feature type="transmembrane region" description="Helical" evidence="6">
    <location>
        <begin position="172"/>
        <end position="195"/>
    </location>
</feature>
<dbReference type="PROSITE" id="PS50928">
    <property type="entry name" value="ABC_TM1"/>
    <property type="match status" value="1"/>
</dbReference>
<dbReference type="NCBIfam" id="TIGR02138">
    <property type="entry name" value="phosphate_pstC"/>
    <property type="match status" value="1"/>
</dbReference>
<comment type="function">
    <text evidence="7">Part of the binding-protein-dependent transport system for phosphate; probably responsible for the translocation of the substrate across the membrane.</text>
</comment>
<name>A0A917LQT8_9BACL</name>
<dbReference type="Gene3D" id="1.10.3720.10">
    <property type="entry name" value="MetI-like"/>
    <property type="match status" value="1"/>
</dbReference>
<accession>A0A917LQT8</accession>
<dbReference type="SUPFAM" id="SSF161098">
    <property type="entry name" value="MetI-like"/>
    <property type="match status" value="1"/>
</dbReference>
<evidence type="ECO:0000256" key="4">
    <source>
        <dbReference type="ARBA" id="ARBA00022989"/>
    </source>
</evidence>
<keyword evidence="3 6" id="KW-0812">Transmembrane</keyword>
<dbReference type="PANTHER" id="PTHR42727">
    <property type="entry name" value="PHOSPHATE TRANSPORT SYSTEM PERMEASE PROTEIN"/>
    <property type="match status" value="1"/>
</dbReference>
<feature type="domain" description="ABC transmembrane type-1" evidence="8">
    <location>
        <begin position="96"/>
        <end position="308"/>
    </location>
</feature>
<dbReference type="InterPro" id="IPR035906">
    <property type="entry name" value="MetI-like_sf"/>
</dbReference>
<keyword evidence="2 6" id="KW-0813">Transport</keyword>
<comment type="similarity">
    <text evidence="7">Belongs to the binding-protein-dependent transport system permease family. CysTW subfamily.</text>
</comment>
<feature type="transmembrane region" description="Helical" evidence="6">
    <location>
        <begin position="100"/>
        <end position="124"/>
    </location>
</feature>
<dbReference type="GO" id="GO:0005886">
    <property type="term" value="C:plasma membrane"/>
    <property type="evidence" value="ECO:0007669"/>
    <property type="project" value="UniProtKB-SubCell"/>
</dbReference>
<keyword evidence="10" id="KW-1185">Reference proteome</keyword>
<protein>
    <recommendedName>
        <fullName evidence="7">Phosphate transport system permease protein</fullName>
    </recommendedName>
</protein>
<comment type="subcellular location">
    <subcellularLocation>
        <location evidence="6">Cell membrane</location>
        <topology evidence="6">Multi-pass membrane protein</topology>
    </subcellularLocation>
    <subcellularLocation>
        <location evidence="1">Membrane</location>
        <topology evidence="1">Multi-pass membrane protein</topology>
    </subcellularLocation>
</comment>
<dbReference type="Proteomes" id="UP000600247">
    <property type="component" value="Unassembled WGS sequence"/>
</dbReference>
<keyword evidence="7" id="KW-1003">Cell membrane</keyword>
<keyword evidence="4 6" id="KW-1133">Transmembrane helix</keyword>
<dbReference type="CDD" id="cd06261">
    <property type="entry name" value="TM_PBP2"/>
    <property type="match status" value="1"/>
</dbReference>
<dbReference type="InterPro" id="IPR011864">
    <property type="entry name" value="Phosphate_PstC"/>
</dbReference>
<reference evidence="9 10" key="1">
    <citation type="journal article" date="2014" name="Int. J. Syst. Evol. Microbiol.">
        <title>Complete genome sequence of Corynebacterium casei LMG S-19264T (=DSM 44701T), isolated from a smear-ripened cheese.</title>
        <authorList>
            <consortium name="US DOE Joint Genome Institute (JGI-PGF)"/>
            <person name="Walter F."/>
            <person name="Albersmeier A."/>
            <person name="Kalinowski J."/>
            <person name="Ruckert C."/>
        </authorList>
    </citation>
    <scope>NUCLEOTIDE SEQUENCE [LARGE SCALE GENOMIC DNA]</scope>
    <source>
        <strain evidence="9 10">CGMCC 1.15286</strain>
    </source>
</reference>
<keyword evidence="7" id="KW-0592">Phosphate transport</keyword>
<feature type="transmembrane region" description="Helical" evidence="6">
    <location>
        <begin position="136"/>
        <end position="160"/>
    </location>
</feature>
<proteinExistence type="inferred from homology"/>
<dbReference type="RefSeq" id="WP_188887041.1">
    <property type="nucleotide sequence ID" value="NZ_BMHY01000001.1"/>
</dbReference>
<dbReference type="GO" id="GO:0006817">
    <property type="term" value="P:phosphate ion transport"/>
    <property type="evidence" value="ECO:0007669"/>
    <property type="project" value="UniProtKB-KW"/>
</dbReference>
<dbReference type="PANTHER" id="PTHR42727:SF1">
    <property type="entry name" value="PHOSPHATE TRANSPORT SYSTEM PERMEASE"/>
    <property type="match status" value="1"/>
</dbReference>
<dbReference type="EMBL" id="BMHY01000001">
    <property type="protein sequence ID" value="GGG52505.1"/>
    <property type="molecule type" value="Genomic_DNA"/>
</dbReference>
<keyword evidence="5 6" id="KW-0472">Membrane</keyword>
<feature type="transmembrane region" description="Helical" evidence="6">
    <location>
        <begin position="39"/>
        <end position="60"/>
    </location>
</feature>
<feature type="transmembrane region" description="Helical" evidence="6">
    <location>
        <begin position="287"/>
        <end position="308"/>
    </location>
</feature>
<dbReference type="AlphaFoldDB" id="A0A917LQT8"/>
<evidence type="ECO:0000256" key="2">
    <source>
        <dbReference type="ARBA" id="ARBA00022448"/>
    </source>
</evidence>
<evidence type="ECO:0000256" key="7">
    <source>
        <dbReference type="RuleBase" id="RU363054"/>
    </source>
</evidence>
<comment type="caution">
    <text evidence="9">The sequence shown here is derived from an EMBL/GenBank/DDBJ whole genome shotgun (WGS) entry which is preliminary data.</text>
</comment>
<dbReference type="GO" id="GO:0005315">
    <property type="term" value="F:phosphate transmembrane transporter activity"/>
    <property type="evidence" value="ECO:0007669"/>
    <property type="project" value="InterPro"/>
</dbReference>
<sequence>MQSDTPQANRKVLNTSTSITSPNAFKNNRVSVMNKMMPIILFLCASVSILTTIGIVITLFSETIQFFQKVPILEFIFGTKWSPLITPKSFGVLPLLNGTLMITLIACLVAIPLGLASAIYLSEYAPKKVRSAVKPVLEVLAGVPTIVYGYFALSFITPLIRDIFPGAGVFNALSAGIVVGIMIIPMVCSLSEDAMSSVPRALRDGAYALGATRLEVALKIVVPAAFSGIVASAVLAFSRAIGETMIVTVAAGATPTLTGNPLDSIQTMTAYIVQVSLGDTPHGTVEYGTIFAVGMTLFVITFLLNILAQYVARRFREEY</sequence>
<evidence type="ECO:0000256" key="6">
    <source>
        <dbReference type="RuleBase" id="RU363032"/>
    </source>
</evidence>
<evidence type="ECO:0000256" key="5">
    <source>
        <dbReference type="ARBA" id="ARBA00023136"/>
    </source>
</evidence>
<dbReference type="InterPro" id="IPR000515">
    <property type="entry name" value="MetI-like"/>
</dbReference>
<organism evidence="9 10">
    <name type="scientific">Paenibacillus radicis</name>
    <name type="common">ex Gao et al. 2016</name>
    <dbReference type="NCBI Taxonomy" id="1737354"/>
    <lineage>
        <taxon>Bacteria</taxon>
        <taxon>Bacillati</taxon>
        <taxon>Bacillota</taxon>
        <taxon>Bacilli</taxon>
        <taxon>Bacillales</taxon>
        <taxon>Paenibacillaceae</taxon>
        <taxon>Paenibacillus</taxon>
    </lineage>
</organism>
<evidence type="ECO:0000256" key="3">
    <source>
        <dbReference type="ARBA" id="ARBA00022692"/>
    </source>
</evidence>
<gene>
    <name evidence="9" type="ORF">GCM10010918_01520</name>
</gene>